<name>A0ABT9HRE7_9SPHN</name>
<dbReference type="EMBL" id="JAVAIM010000001">
    <property type="protein sequence ID" value="MDP4575585.1"/>
    <property type="molecule type" value="Genomic_DNA"/>
</dbReference>
<evidence type="ECO:0000313" key="2">
    <source>
        <dbReference type="Proteomes" id="UP001240639"/>
    </source>
</evidence>
<proteinExistence type="predicted"/>
<evidence type="ECO:0000313" key="1">
    <source>
        <dbReference type="EMBL" id="MDP4575585.1"/>
    </source>
</evidence>
<gene>
    <name evidence="1" type="ORF">Q9K02_10595</name>
</gene>
<accession>A0ABT9HRE7</accession>
<keyword evidence="2" id="KW-1185">Reference proteome</keyword>
<protein>
    <submittedName>
        <fullName evidence="1">Uncharacterized protein</fullName>
    </submittedName>
</protein>
<reference evidence="1 2" key="1">
    <citation type="submission" date="2023-08" db="EMBL/GenBank/DDBJ databases">
        <title>genomic of G39.</title>
        <authorList>
            <person name="Wang Y."/>
        </authorList>
    </citation>
    <scope>NUCLEOTIDE SEQUENCE [LARGE SCALE GENOMIC DNA]</scope>
    <source>
        <strain evidence="1 2">G39</strain>
    </source>
</reference>
<dbReference type="RefSeq" id="WP_305932865.1">
    <property type="nucleotide sequence ID" value="NZ_JAVAIM010000001.1"/>
</dbReference>
<comment type="caution">
    <text evidence="1">The sequence shown here is derived from an EMBL/GenBank/DDBJ whole genome shotgun (WGS) entry which is preliminary data.</text>
</comment>
<sequence>MNTIIVSSETFEINGSDFEYTVEDRKIGKIFVVPAIFESDGSLLKASDAEGHFYRIIKNPTETWVRIHDQNGFAFNLLRERCSPGVRES</sequence>
<dbReference type="Proteomes" id="UP001240639">
    <property type="component" value="Unassembled WGS sequence"/>
</dbReference>
<organism evidence="1 2">
    <name type="scientific">Qipengyuania profundimaris</name>
    <dbReference type="NCBI Taxonomy" id="3067652"/>
    <lineage>
        <taxon>Bacteria</taxon>
        <taxon>Pseudomonadati</taxon>
        <taxon>Pseudomonadota</taxon>
        <taxon>Alphaproteobacteria</taxon>
        <taxon>Sphingomonadales</taxon>
        <taxon>Erythrobacteraceae</taxon>
        <taxon>Qipengyuania</taxon>
    </lineage>
</organism>